<sequence length="63" mass="7082">MSLYFVLGKWYLWYVGFMCLIPAIGLPLLVWAFVRTSRGDMLPGEQSPRDTPSSVSTPSDEAK</sequence>
<accession>A0A8J3K8G7</accession>
<protein>
    <submittedName>
        <fullName evidence="3">Uncharacterized protein</fullName>
    </submittedName>
</protein>
<dbReference type="Proteomes" id="UP000619293">
    <property type="component" value="Unassembled WGS sequence"/>
</dbReference>
<comment type="caution">
    <text evidence="3">The sequence shown here is derived from an EMBL/GenBank/DDBJ whole genome shotgun (WGS) entry which is preliminary data.</text>
</comment>
<feature type="transmembrane region" description="Helical" evidence="2">
    <location>
        <begin position="12"/>
        <end position="34"/>
    </location>
</feature>
<dbReference type="RefSeq" id="WP_203736787.1">
    <property type="nucleotide sequence ID" value="NZ_BAAALB010000027.1"/>
</dbReference>
<evidence type="ECO:0000313" key="3">
    <source>
        <dbReference type="EMBL" id="GIF94822.1"/>
    </source>
</evidence>
<keyword evidence="2" id="KW-1133">Transmembrane helix</keyword>
<keyword evidence="2" id="KW-0812">Transmembrane</keyword>
<dbReference type="EMBL" id="BONG01000124">
    <property type="protein sequence ID" value="GIF94822.1"/>
    <property type="molecule type" value="Genomic_DNA"/>
</dbReference>
<gene>
    <name evidence="3" type="ORF">Cch02nite_82660</name>
</gene>
<feature type="compositionally biased region" description="Polar residues" evidence="1">
    <location>
        <begin position="49"/>
        <end position="63"/>
    </location>
</feature>
<evidence type="ECO:0000313" key="4">
    <source>
        <dbReference type="Proteomes" id="UP000619293"/>
    </source>
</evidence>
<feature type="region of interest" description="Disordered" evidence="1">
    <location>
        <begin position="40"/>
        <end position="63"/>
    </location>
</feature>
<organism evidence="3 4">
    <name type="scientific">Catellatospora chokoriensis</name>
    <dbReference type="NCBI Taxonomy" id="310353"/>
    <lineage>
        <taxon>Bacteria</taxon>
        <taxon>Bacillati</taxon>
        <taxon>Actinomycetota</taxon>
        <taxon>Actinomycetes</taxon>
        <taxon>Micromonosporales</taxon>
        <taxon>Micromonosporaceae</taxon>
        <taxon>Catellatospora</taxon>
    </lineage>
</organism>
<reference evidence="3 4" key="1">
    <citation type="submission" date="2021-01" db="EMBL/GenBank/DDBJ databases">
        <title>Whole genome shotgun sequence of Catellatospora chokoriensis NBRC 107358.</title>
        <authorList>
            <person name="Komaki H."/>
            <person name="Tamura T."/>
        </authorList>
    </citation>
    <scope>NUCLEOTIDE SEQUENCE [LARGE SCALE GENOMIC DNA]</scope>
    <source>
        <strain evidence="3 4">NBRC 107358</strain>
    </source>
</reference>
<keyword evidence="4" id="KW-1185">Reference proteome</keyword>
<name>A0A8J3K8G7_9ACTN</name>
<dbReference type="AlphaFoldDB" id="A0A8J3K8G7"/>
<evidence type="ECO:0000256" key="2">
    <source>
        <dbReference type="SAM" id="Phobius"/>
    </source>
</evidence>
<proteinExistence type="predicted"/>
<keyword evidence="2" id="KW-0472">Membrane</keyword>
<evidence type="ECO:0000256" key="1">
    <source>
        <dbReference type="SAM" id="MobiDB-lite"/>
    </source>
</evidence>